<dbReference type="Pfam" id="PF08493">
    <property type="entry name" value="AflR"/>
    <property type="match status" value="1"/>
</dbReference>
<dbReference type="InterPro" id="IPR013700">
    <property type="entry name" value="AflR"/>
</dbReference>
<evidence type="ECO:0000256" key="5">
    <source>
        <dbReference type="ARBA" id="ARBA00023242"/>
    </source>
</evidence>
<feature type="region of interest" description="Disordered" evidence="6">
    <location>
        <begin position="1"/>
        <end position="61"/>
    </location>
</feature>
<evidence type="ECO:0000259" key="7">
    <source>
        <dbReference type="Pfam" id="PF08493"/>
    </source>
</evidence>
<accession>A0A1W5D9H7</accession>
<evidence type="ECO:0000313" key="9">
    <source>
        <dbReference type="Proteomes" id="UP000192927"/>
    </source>
</evidence>
<proteinExistence type="predicted"/>
<keyword evidence="5" id="KW-0539">Nucleus</keyword>
<name>A0A1W5D9H7_9LECA</name>
<evidence type="ECO:0000256" key="3">
    <source>
        <dbReference type="ARBA" id="ARBA00023125"/>
    </source>
</evidence>
<protein>
    <submittedName>
        <fullName evidence="8">Zn-ii 2cys6 regulatory protein</fullName>
    </submittedName>
</protein>
<sequence>MGKRPASSITAANAAAAVQATARTQAEDRPTHLSEFSSAFSPEQEHAKPSVESPGAMDIFPYQHPAPASGFGFGLPTPSHSGTATPWKDSIHSSDNYFSKSGVTSNPHFPPTPMNFSLPENWIDHLSMTSASDQMFAGDDDLQSYFSVQDASTSASSPSFGCATMSNSSSDHHHLQQDCMSLALTTLHSLHVRLASCTSVSSSFSPAASPSIDSVLANNKVAMDHISTILDCPCSLNPHIALLLSLLSSKILAWYQAIARNGGSPPPSSNAPLPCYPETVMHMPITIGVFRLEGEDQGKMIAQLVLTELTKVGWLVDKFTKRYCQGGIGAEEKGELCLSLDSFLRARLEATIRTIMDDLKVK</sequence>
<dbReference type="GO" id="GO:0046872">
    <property type="term" value="F:metal ion binding"/>
    <property type="evidence" value="ECO:0007669"/>
    <property type="project" value="UniProtKB-KW"/>
</dbReference>
<evidence type="ECO:0000256" key="1">
    <source>
        <dbReference type="ARBA" id="ARBA00022723"/>
    </source>
</evidence>
<evidence type="ECO:0000256" key="4">
    <source>
        <dbReference type="ARBA" id="ARBA00023163"/>
    </source>
</evidence>
<evidence type="ECO:0000313" key="8">
    <source>
        <dbReference type="EMBL" id="SLM39592.1"/>
    </source>
</evidence>
<keyword evidence="3" id="KW-0238">DNA-binding</keyword>
<keyword evidence="2" id="KW-0805">Transcription regulation</keyword>
<dbReference type="GO" id="GO:0006355">
    <property type="term" value="P:regulation of DNA-templated transcription"/>
    <property type="evidence" value="ECO:0007669"/>
    <property type="project" value="InterPro"/>
</dbReference>
<feature type="domain" description="Aflatoxin regulatory protein" evidence="7">
    <location>
        <begin position="176"/>
        <end position="270"/>
    </location>
</feature>
<evidence type="ECO:0000256" key="2">
    <source>
        <dbReference type="ARBA" id="ARBA00023015"/>
    </source>
</evidence>
<dbReference type="GO" id="GO:0003677">
    <property type="term" value="F:DNA binding"/>
    <property type="evidence" value="ECO:0007669"/>
    <property type="project" value="UniProtKB-KW"/>
</dbReference>
<dbReference type="GO" id="GO:0005634">
    <property type="term" value="C:nucleus"/>
    <property type="evidence" value="ECO:0007669"/>
    <property type="project" value="InterPro"/>
</dbReference>
<evidence type="ECO:0000256" key="6">
    <source>
        <dbReference type="SAM" id="MobiDB-lite"/>
    </source>
</evidence>
<reference evidence="9" key="1">
    <citation type="submission" date="2017-03" db="EMBL/GenBank/DDBJ databases">
        <authorList>
            <person name="Sharma R."/>
            <person name="Thines M."/>
        </authorList>
    </citation>
    <scope>NUCLEOTIDE SEQUENCE [LARGE SCALE GENOMIC DNA]</scope>
</reference>
<feature type="compositionally biased region" description="Low complexity" evidence="6">
    <location>
        <begin position="10"/>
        <end position="24"/>
    </location>
</feature>
<dbReference type="AlphaFoldDB" id="A0A1W5D9H7"/>
<dbReference type="EMBL" id="FWEW01003531">
    <property type="protein sequence ID" value="SLM39592.1"/>
    <property type="molecule type" value="Genomic_DNA"/>
</dbReference>
<dbReference type="Proteomes" id="UP000192927">
    <property type="component" value="Unassembled WGS sequence"/>
</dbReference>
<keyword evidence="9" id="KW-1185">Reference proteome</keyword>
<keyword evidence="1" id="KW-0479">Metal-binding</keyword>
<organism evidence="8 9">
    <name type="scientific">Lasallia pustulata</name>
    <dbReference type="NCBI Taxonomy" id="136370"/>
    <lineage>
        <taxon>Eukaryota</taxon>
        <taxon>Fungi</taxon>
        <taxon>Dikarya</taxon>
        <taxon>Ascomycota</taxon>
        <taxon>Pezizomycotina</taxon>
        <taxon>Lecanoromycetes</taxon>
        <taxon>OSLEUM clade</taxon>
        <taxon>Umbilicariomycetidae</taxon>
        <taxon>Umbilicariales</taxon>
        <taxon>Umbilicariaceae</taxon>
        <taxon>Lasallia</taxon>
    </lineage>
</organism>
<keyword evidence="4" id="KW-0804">Transcription</keyword>
<dbReference type="GO" id="GO:0045122">
    <property type="term" value="P:aflatoxin biosynthetic process"/>
    <property type="evidence" value="ECO:0007669"/>
    <property type="project" value="InterPro"/>
</dbReference>